<protein>
    <submittedName>
        <fullName evidence="1">Uncharacterized protein</fullName>
    </submittedName>
</protein>
<keyword evidence="2" id="KW-1185">Reference proteome</keyword>
<dbReference type="RefSeq" id="WP_160800321.1">
    <property type="nucleotide sequence ID" value="NZ_WUUL01000002.1"/>
</dbReference>
<comment type="caution">
    <text evidence="1">The sequence shown here is derived from an EMBL/GenBank/DDBJ whole genome shotgun (WGS) entry which is preliminary data.</text>
</comment>
<evidence type="ECO:0000313" key="1">
    <source>
        <dbReference type="EMBL" id="MXQ52986.1"/>
    </source>
</evidence>
<sequence>MAKKYETVESFVKAVKAIDFGNSNAFDQLQALLSDTSIEVRRWVDHTEKGSLMGKIESALREGHITSAKEYQKNLMA</sequence>
<dbReference type="Proteomes" id="UP000430692">
    <property type="component" value="Unassembled WGS sequence"/>
</dbReference>
<proteinExistence type="predicted"/>
<gene>
    <name evidence="1" type="ORF">GSM42_04405</name>
</gene>
<dbReference type="AlphaFoldDB" id="A0A6I4VST7"/>
<evidence type="ECO:0000313" key="2">
    <source>
        <dbReference type="Proteomes" id="UP000430692"/>
    </source>
</evidence>
<name>A0A6I4VST7_9BACL</name>
<reference evidence="1 2" key="1">
    <citation type="submission" date="2019-12" db="EMBL/GenBank/DDBJ databases">
        <title>Whole-genome analyses of novel actinobacteria.</title>
        <authorList>
            <person name="Sahin N."/>
            <person name="Saygin H."/>
        </authorList>
    </citation>
    <scope>NUCLEOTIDE SEQUENCE [LARGE SCALE GENOMIC DNA]</scope>
    <source>
        <strain evidence="1 2">KC615</strain>
    </source>
</reference>
<accession>A0A6I4VST7</accession>
<organism evidence="1 2">
    <name type="scientific">Shimazuella alba</name>
    <dbReference type="NCBI Taxonomy" id="2690964"/>
    <lineage>
        <taxon>Bacteria</taxon>
        <taxon>Bacillati</taxon>
        <taxon>Bacillota</taxon>
        <taxon>Bacilli</taxon>
        <taxon>Bacillales</taxon>
        <taxon>Thermoactinomycetaceae</taxon>
        <taxon>Shimazuella</taxon>
    </lineage>
</organism>
<dbReference type="EMBL" id="WUUL01000002">
    <property type="protein sequence ID" value="MXQ52986.1"/>
    <property type="molecule type" value="Genomic_DNA"/>
</dbReference>